<organism evidence="4 5">
    <name type="scientific">Trachymyrmex septentrionalis</name>
    <dbReference type="NCBI Taxonomy" id="34720"/>
    <lineage>
        <taxon>Eukaryota</taxon>
        <taxon>Metazoa</taxon>
        <taxon>Ecdysozoa</taxon>
        <taxon>Arthropoda</taxon>
        <taxon>Hexapoda</taxon>
        <taxon>Insecta</taxon>
        <taxon>Pterygota</taxon>
        <taxon>Neoptera</taxon>
        <taxon>Endopterygota</taxon>
        <taxon>Hymenoptera</taxon>
        <taxon>Apocrita</taxon>
        <taxon>Aculeata</taxon>
        <taxon>Formicoidea</taxon>
        <taxon>Formicidae</taxon>
        <taxon>Myrmicinae</taxon>
        <taxon>Trachymyrmex</taxon>
    </lineage>
</organism>
<evidence type="ECO:0000313" key="4">
    <source>
        <dbReference type="EMBL" id="KYN36541.1"/>
    </source>
</evidence>
<dbReference type="GO" id="GO:0008270">
    <property type="term" value="F:zinc ion binding"/>
    <property type="evidence" value="ECO:0007669"/>
    <property type="project" value="UniProtKB-KW"/>
</dbReference>
<name>A0A151JV07_9HYME</name>
<dbReference type="PROSITE" id="PS50158">
    <property type="entry name" value="ZF_CCHC"/>
    <property type="match status" value="1"/>
</dbReference>
<dbReference type="Gene3D" id="4.10.60.10">
    <property type="entry name" value="Zinc finger, CCHC-type"/>
    <property type="match status" value="1"/>
</dbReference>
<accession>A0A151JV07</accession>
<gene>
    <name evidence="4" type="ORF">ALC56_09100</name>
</gene>
<reference evidence="4 5" key="1">
    <citation type="submission" date="2016-03" db="EMBL/GenBank/DDBJ databases">
        <title>Trachymyrmex septentrionalis WGS genome.</title>
        <authorList>
            <person name="Nygaard S."/>
            <person name="Hu H."/>
            <person name="Boomsma J."/>
            <person name="Zhang G."/>
        </authorList>
    </citation>
    <scope>NUCLEOTIDE SEQUENCE [LARGE SCALE GENOMIC DNA]</scope>
    <source>
        <strain evidence="4">Tsep2-gDNA-1</strain>
        <tissue evidence="4">Whole body</tissue>
    </source>
</reference>
<keyword evidence="5" id="KW-1185">Reference proteome</keyword>
<protein>
    <submittedName>
        <fullName evidence="4">Gag-Pol polyprotein</fullName>
    </submittedName>
</protein>
<sequence length="310" mass="34586">RKRSSAVIVIRCNEGGPSYAEVMGEARSKVPLEELSIADTRIRRAQTDGLLIEIQGEDAGTKADSLAERLSSLFKEREEVRVIRPIRRMEFRLVDLDESVTADEVKEAVAARGRIPLSDVRVGPLRPRGGGLNSVWLQCPEPCAEVIRKDGGLRVGWSRVLIPLDKRRLQCYRCLAVGHTRVNCRSAVDRSNSCFKCGKEGHKLIGCRIPLQGPSATLQLAHRMMTTRRGQGTPGRPVLGSGAQAFILFITVYFMIYCCRRRNTAEEHADELLGSSSIGVKLVNRNINVGNKQQNFPLERRSPTHRCKCR</sequence>
<dbReference type="InterPro" id="IPR001878">
    <property type="entry name" value="Znf_CCHC"/>
</dbReference>
<feature type="non-terminal residue" evidence="4">
    <location>
        <position position="1"/>
    </location>
</feature>
<keyword evidence="2" id="KW-0472">Membrane</keyword>
<keyword evidence="2" id="KW-1133">Transmembrane helix</keyword>
<feature type="transmembrane region" description="Helical" evidence="2">
    <location>
        <begin position="238"/>
        <end position="257"/>
    </location>
</feature>
<dbReference type="Proteomes" id="UP000078541">
    <property type="component" value="Unassembled WGS sequence"/>
</dbReference>
<evidence type="ECO:0000256" key="1">
    <source>
        <dbReference type="PROSITE-ProRule" id="PRU00047"/>
    </source>
</evidence>
<evidence type="ECO:0000259" key="3">
    <source>
        <dbReference type="PROSITE" id="PS50158"/>
    </source>
</evidence>
<dbReference type="EMBL" id="KQ981735">
    <property type="protein sequence ID" value="KYN36541.1"/>
    <property type="molecule type" value="Genomic_DNA"/>
</dbReference>
<proteinExistence type="predicted"/>
<dbReference type="SUPFAM" id="SSF57756">
    <property type="entry name" value="Retrovirus zinc finger-like domains"/>
    <property type="match status" value="1"/>
</dbReference>
<evidence type="ECO:0000256" key="2">
    <source>
        <dbReference type="SAM" id="Phobius"/>
    </source>
</evidence>
<dbReference type="AlphaFoldDB" id="A0A151JV07"/>
<keyword evidence="2" id="KW-0812">Transmembrane</keyword>
<keyword evidence="1" id="KW-0863">Zinc-finger</keyword>
<keyword evidence="1" id="KW-0479">Metal-binding</keyword>
<dbReference type="GO" id="GO:0003676">
    <property type="term" value="F:nucleic acid binding"/>
    <property type="evidence" value="ECO:0007669"/>
    <property type="project" value="InterPro"/>
</dbReference>
<dbReference type="SMART" id="SM00343">
    <property type="entry name" value="ZnF_C2HC"/>
    <property type="match status" value="2"/>
</dbReference>
<feature type="domain" description="CCHC-type" evidence="3">
    <location>
        <begin position="194"/>
        <end position="208"/>
    </location>
</feature>
<keyword evidence="1" id="KW-0862">Zinc</keyword>
<dbReference type="InterPro" id="IPR036875">
    <property type="entry name" value="Znf_CCHC_sf"/>
</dbReference>
<evidence type="ECO:0000313" key="5">
    <source>
        <dbReference type="Proteomes" id="UP000078541"/>
    </source>
</evidence>
<dbReference type="STRING" id="34720.A0A151JV07"/>